<proteinExistence type="predicted"/>
<keyword evidence="2" id="KW-1185">Reference proteome</keyword>
<dbReference type="GO" id="GO:0016746">
    <property type="term" value="F:acyltransferase activity"/>
    <property type="evidence" value="ECO:0007669"/>
    <property type="project" value="UniProtKB-KW"/>
</dbReference>
<dbReference type="Gene3D" id="3.60.60.10">
    <property type="entry name" value="Penicillin V Acylase, Chain A"/>
    <property type="match status" value="1"/>
</dbReference>
<dbReference type="PANTHER" id="PTHR34180">
    <property type="entry name" value="PEPTIDASE C45"/>
    <property type="match status" value="1"/>
</dbReference>
<keyword evidence="1" id="KW-0012">Acyltransferase</keyword>
<keyword evidence="1" id="KW-0808">Transferase</keyword>
<name>A0A4R4WLN7_9ACTN</name>
<evidence type="ECO:0000313" key="2">
    <source>
        <dbReference type="Proteomes" id="UP000295172"/>
    </source>
</evidence>
<feature type="non-terminal residue" evidence="1">
    <location>
        <position position="110"/>
    </location>
</feature>
<dbReference type="AlphaFoldDB" id="A0A4R4WLN7"/>
<sequence length="110" mass="11829">MIDTIDISAADPRERGRQYGEAARAHIAASVAFYTESVAHKTGLSWPEVQNRAGAWLPIIEGYLPGIVPELRGIADGSGHRFEEIVALNSRGELTRGNPFETPARPGGCS</sequence>
<dbReference type="Proteomes" id="UP000295172">
    <property type="component" value="Unassembled WGS sequence"/>
</dbReference>
<dbReference type="InterPro" id="IPR047801">
    <property type="entry name" value="Peptidase_C45"/>
</dbReference>
<dbReference type="Gene3D" id="1.10.10.2120">
    <property type="match status" value="1"/>
</dbReference>
<gene>
    <name evidence="1" type="ORF">E1218_27720</name>
</gene>
<protein>
    <submittedName>
        <fullName evidence="1">Acyl-coenzyme A--6-aminopenicillanic-acid-acyltransferase form</fullName>
    </submittedName>
</protein>
<evidence type="ECO:0000313" key="1">
    <source>
        <dbReference type="EMBL" id="TDD17524.1"/>
    </source>
</evidence>
<dbReference type="RefSeq" id="WP_202866221.1">
    <property type="nucleotide sequence ID" value="NZ_SMKR01000151.1"/>
</dbReference>
<dbReference type="EMBL" id="SMKR01000151">
    <property type="protein sequence ID" value="TDD17524.1"/>
    <property type="molecule type" value="Genomic_DNA"/>
</dbReference>
<accession>A0A4R4WLN7</accession>
<organism evidence="1 2">
    <name type="scientific">Kribbella turkmenica</name>
    <dbReference type="NCBI Taxonomy" id="2530375"/>
    <lineage>
        <taxon>Bacteria</taxon>
        <taxon>Bacillati</taxon>
        <taxon>Actinomycetota</taxon>
        <taxon>Actinomycetes</taxon>
        <taxon>Propionibacteriales</taxon>
        <taxon>Kribbellaceae</taxon>
        <taxon>Kribbella</taxon>
    </lineage>
</organism>
<reference evidence="1 2" key="1">
    <citation type="submission" date="2019-02" db="EMBL/GenBank/DDBJ databases">
        <title>Draft genome sequences of novel Actinobacteria.</title>
        <authorList>
            <person name="Sahin N."/>
            <person name="Ay H."/>
            <person name="Saygin H."/>
        </authorList>
    </citation>
    <scope>NUCLEOTIDE SEQUENCE [LARGE SCALE GENOMIC DNA]</scope>
    <source>
        <strain evidence="1 2">16K104</strain>
    </source>
</reference>
<dbReference type="PANTHER" id="PTHR34180:SF1">
    <property type="entry name" value="BETA-ALANYL-DOPAMINE_CARCININE HYDROLASE"/>
    <property type="match status" value="1"/>
</dbReference>
<comment type="caution">
    <text evidence="1">The sequence shown here is derived from an EMBL/GenBank/DDBJ whole genome shotgun (WGS) entry which is preliminary data.</text>
</comment>